<dbReference type="AlphaFoldDB" id="A0A0F9H6A2"/>
<reference evidence="1" key="1">
    <citation type="journal article" date="2015" name="Nature">
        <title>Complex archaea that bridge the gap between prokaryotes and eukaryotes.</title>
        <authorList>
            <person name="Spang A."/>
            <person name="Saw J.H."/>
            <person name="Jorgensen S.L."/>
            <person name="Zaremba-Niedzwiedzka K."/>
            <person name="Martijn J."/>
            <person name="Lind A.E."/>
            <person name="van Eijk R."/>
            <person name="Schleper C."/>
            <person name="Guy L."/>
            <person name="Ettema T.J."/>
        </authorList>
    </citation>
    <scope>NUCLEOTIDE SEQUENCE</scope>
</reference>
<name>A0A0F9H6A2_9ZZZZ</name>
<accession>A0A0F9H6A2</accession>
<gene>
    <name evidence="1" type="ORF">LCGC14_1742220</name>
</gene>
<evidence type="ECO:0000313" key="1">
    <source>
        <dbReference type="EMBL" id="KKM06619.1"/>
    </source>
</evidence>
<dbReference type="EMBL" id="LAZR01015952">
    <property type="protein sequence ID" value="KKM06619.1"/>
    <property type="molecule type" value="Genomic_DNA"/>
</dbReference>
<organism evidence="1">
    <name type="scientific">marine sediment metagenome</name>
    <dbReference type="NCBI Taxonomy" id="412755"/>
    <lineage>
        <taxon>unclassified sequences</taxon>
        <taxon>metagenomes</taxon>
        <taxon>ecological metagenomes</taxon>
    </lineage>
</organism>
<sequence>MARPQQIYKKILHVRIDAATKQWYEDFNTVDWIKEEAEIIIDENTTLSEKVRAIPELYDMLEVSFKDLKKQLKEMKL</sequence>
<comment type="caution">
    <text evidence="1">The sequence shown here is derived from an EMBL/GenBank/DDBJ whole genome shotgun (WGS) entry which is preliminary data.</text>
</comment>
<protein>
    <submittedName>
        <fullName evidence="1">Uncharacterized protein</fullName>
    </submittedName>
</protein>
<proteinExistence type="predicted"/>